<dbReference type="RefSeq" id="XP_003136785.1">
    <property type="nucleotide sequence ID" value="XM_003136737.1"/>
</dbReference>
<protein>
    <submittedName>
        <fullName evidence="1">Uncharacterized protein</fullName>
    </submittedName>
</protein>
<dbReference type="AlphaFoldDB" id="A0A1S0UA82"/>
<dbReference type="EMBL" id="JH712409">
    <property type="protein sequence ID" value="EFO27279.1"/>
    <property type="molecule type" value="Genomic_DNA"/>
</dbReference>
<accession>A0A1S0UA82</accession>
<dbReference type="InParanoid" id="A0A1S0UA82"/>
<name>A0A1S0UA82_LOALO</name>
<organism evidence="1">
    <name type="scientific">Loa loa</name>
    <name type="common">Eye worm</name>
    <name type="synonym">Filaria loa</name>
    <dbReference type="NCBI Taxonomy" id="7209"/>
    <lineage>
        <taxon>Eukaryota</taxon>
        <taxon>Metazoa</taxon>
        <taxon>Ecdysozoa</taxon>
        <taxon>Nematoda</taxon>
        <taxon>Chromadorea</taxon>
        <taxon>Rhabditida</taxon>
        <taxon>Spirurina</taxon>
        <taxon>Spiruromorpha</taxon>
        <taxon>Filarioidea</taxon>
        <taxon>Onchocercidae</taxon>
        <taxon>Loa</taxon>
    </lineage>
</organism>
<dbReference type="CTD" id="9938569"/>
<sequence>MSLFTLPYFWLFANYCKYINSLSLEVKDINETGFENRPYYFLKRKEWKISQNAGGIPSISVEVSNEKCS</sequence>
<dbReference type="GeneID" id="9938569"/>
<reference evidence="1" key="1">
    <citation type="submission" date="2012-04" db="EMBL/GenBank/DDBJ databases">
        <title>The Genome Sequence of Loa loa.</title>
        <authorList>
            <consortium name="The Broad Institute Genome Sequencing Platform"/>
            <consortium name="Broad Institute Genome Sequencing Center for Infectious Disease"/>
            <person name="Nutman T.B."/>
            <person name="Fink D.L."/>
            <person name="Russ C."/>
            <person name="Young S."/>
            <person name="Zeng Q."/>
            <person name="Gargeya S."/>
            <person name="Alvarado L."/>
            <person name="Berlin A."/>
            <person name="Chapman S.B."/>
            <person name="Chen Z."/>
            <person name="Freedman E."/>
            <person name="Gellesch M."/>
            <person name="Goldberg J."/>
            <person name="Griggs A."/>
            <person name="Gujja S."/>
            <person name="Heilman E.R."/>
            <person name="Heiman D."/>
            <person name="Howarth C."/>
            <person name="Mehta T."/>
            <person name="Neiman D."/>
            <person name="Pearson M."/>
            <person name="Roberts A."/>
            <person name="Saif S."/>
            <person name="Shea T."/>
            <person name="Shenoy N."/>
            <person name="Sisk P."/>
            <person name="Stolte C."/>
            <person name="Sykes S."/>
            <person name="White J."/>
            <person name="Yandava C."/>
            <person name="Haas B."/>
            <person name="Henn M.R."/>
            <person name="Nusbaum C."/>
            <person name="Birren B."/>
        </authorList>
    </citation>
    <scope>NUCLEOTIDE SEQUENCE [LARGE SCALE GENOMIC DNA]</scope>
</reference>
<evidence type="ECO:0000313" key="1">
    <source>
        <dbReference type="EMBL" id="EFO27279.1"/>
    </source>
</evidence>
<dbReference type="KEGG" id="loa:LOAG_01197"/>
<gene>
    <name evidence="1" type="ORF">LOAG_01197</name>
</gene>
<proteinExistence type="predicted"/>